<reference evidence="5 6" key="1">
    <citation type="submission" date="2019-10" db="EMBL/GenBank/DDBJ databases">
        <authorList>
            <person name="Wolf R A."/>
        </authorList>
    </citation>
    <scope>NUCLEOTIDE SEQUENCE [LARGE SCALE GENOMIC DNA]</scope>
    <source>
        <strain evidence="5">Collinsella_aerofaciens_MC2</strain>
    </source>
</reference>
<dbReference type="EC" id="2.4.1.284" evidence="5"/>
<dbReference type="Gene3D" id="3.40.50.2000">
    <property type="entry name" value="Glycogen Phosphorylase B"/>
    <property type="match status" value="2"/>
</dbReference>
<evidence type="ECO:0000313" key="5">
    <source>
        <dbReference type="EMBL" id="VWM00333.1"/>
    </source>
</evidence>
<dbReference type="InterPro" id="IPR028098">
    <property type="entry name" value="Glyco_trans_4-like_N"/>
</dbReference>
<protein>
    <submittedName>
        <fullName evidence="5">2-deoxystreptamine glucosyltransferase</fullName>
        <ecNumber evidence="5">2.4.1.284</ecNumber>
    </submittedName>
</protein>
<dbReference type="Pfam" id="PF13579">
    <property type="entry name" value="Glyco_trans_4_4"/>
    <property type="match status" value="1"/>
</dbReference>
<evidence type="ECO:0000259" key="3">
    <source>
        <dbReference type="Pfam" id="PF00534"/>
    </source>
</evidence>
<dbReference type="Proteomes" id="UP000361836">
    <property type="component" value="Unassembled WGS sequence"/>
</dbReference>
<dbReference type="PANTHER" id="PTHR12526">
    <property type="entry name" value="GLYCOSYLTRANSFERASE"/>
    <property type="match status" value="1"/>
</dbReference>
<gene>
    <name evidence="5" type="primary">kanF</name>
    <name evidence="5" type="ORF">KCJAJFAP_00913</name>
</gene>
<evidence type="ECO:0000256" key="2">
    <source>
        <dbReference type="ARBA" id="ARBA00022679"/>
    </source>
</evidence>
<keyword evidence="1 5" id="KW-0328">Glycosyltransferase</keyword>
<dbReference type="SUPFAM" id="SSF53756">
    <property type="entry name" value="UDP-Glycosyltransferase/glycogen phosphorylase"/>
    <property type="match status" value="1"/>
</dbReference>
<accession>A0A5K1J9Y9</accession>
<keyword evidence="6" id="KW-1185">Reference proteome</keyword>
<evidence type="ECO:0000313" key="6">
    <source>
        <dbReference type="Proteomes" id="UP000361836"/>
    </source>
</evidence>
<organism evidence="5 6">
    <name type="scientific">Collinsella aerofaciens</name>
    <dbReference type="NCBI Taxonomy" id="74426"/>
    <lineage>
        <taxon>Bacteria</taxon>
        <taxon>Bacillati</taxon>
        <taxon>Actinomycetota</taxon>
        <taxon>Coriobacteriia</taxon>
        <taxon>Coriobacteriales</taxon>
        <taxon>Coriobacteriaceae</taxon>
        <taxon>Collinsella</taxon>
    </lineage>
</organism>
<feature type="domain" description="Glycosyltransferase subfamily 4-like N-terminal" evidence="4">
    <location>
        <begin position="32"/>
        <end position="211"/>
    </location>
</feature>
<feature type="domain" description="Glycosyl transferase family 1" evidence="3">
    <location>
        <begin position="233"/>
        <end position="390"/>
    </location>
</feature>
<dbReference type="EMBL" id="CABWIE010000030">
    <property type="protein sequence ID" value="VWM00333.1"/>
    <property type="molecule type" value="Genomic_DNA"/>
</dbReference>
<dbReference type="AlphaFoldDB" id="A0A5K1J9Y9"/>
<name>A0A5K1J9Y9_9ACTN</name>
<dbReference type="InterPro" id="IPR001296">
    <property type="entry name" value="Glyco_trans_1"/>
</dbReference>
<keyword evidence="2 5" id="KW-0808">Transferase</keyword>
<sequence>MLRMHGSRLLHSSHPLKILVICQHYWPEQFQITEVCEELARRGHDVTALVGVPNYPTGVIPDDYLDGKNRIQERNGVHIVRVEEIPRKNGIVGLARNYISYMVKAKKKAKELPGDFDVVFAYQITPVLMAAPMKDAKRKSGCPALLYCADIWPDAVMAMLPSTLSFALPLVRVVSTAIYREADFVATNSSAYVDCFEKVHGFERERLEYVPQYADDRYLDMELSPSPALKTRFMVMGNIGRLQDMPCVLDAVNRIKSRDDFELHVVGTGSVIDDCKRYVAANGLGDKVIFHGRHPFEEMPNFYRMADCCILTLRVPGAPWISSTLPSRLQGYMAAGKPILAAIDGSAAEVIRDSGCGRSVPAGDSAGLASLLEDFIDNRAAYEGRGESGRAYFRANFTRDRFMDEIESLLIATSTGNER</sequence>
<evidence type="ECO:0000259" key="4">
    <source>
        <dbReference type="Pfam" id="PF13579"/>
    </source>
</evidence>
<dbReference type="GO" id="GO:0102318">
    <property type="term" value="F:2-deoxystreptamine glucosyltransferase activity"/>
    <property type="evidence" value="ECO:0007669"/>
    <property type="project" value="UniProtKB-EC"/>
</dbReference>
<dbReference type="Pfam" id="PF00534">
    <property type="entry name" value="Glycos_transf_1"/>
    <property type="match status" value="1"/>
</dbReference>
<dbReference type="CDD" id="cd03794">
    <property type="entry name" value="GT4_WbuB-like"/>
    <property type="match status" value="1"/>
</dbReference>
<proteinExistence type="predicted"/>
<evidence type="ECO:0000256" key="1">
    <source>
        <dbReference type="ARBA" id="ARBA00022676"/>
    </source>
</evidence>
<dbReference type="PANTHER" id="PTHR12526:SF510">
    <property type="entry name" value="D-INOSITOL 3-PHOSPHATE GLYCOSYLTRANSFERASE"/>
    <property type="match status" value="1"/>
</dbReference>